<dbReference type="AlphaFoldDB" id="A0A5B0AIR5"/>
<dbReference type="EMBL" id="VDFC01000050">
    <property type="protein sequence ID" value="KAA0929798.1"/>
    <property type="molecule type" value="Genomic_DNA"/>
</dbReference>
<sequence length="39" mass="4225">PQPPAARPPLRNCDGCDRAFRSPEPGHCHDCRTTEPAPA</sequence>
<evidence type="ECO:0000313" key="1">
    <source>
        <dbReference type="EMBL" id="KAA0929798.1"/>
    </source>
</evidence>
<dbReference type="Proteomes" id="UP000324965">
    <property type="component" value="Unassembled WGS sequence"/>
</dbReference>
<evidence type="ECO:0000313" key="2">
    <source>
        <dbReference type="Proteomes" id="UP000324965"/>
    </source>
</evidence>
<reference evidence="1 2" key="1">
    <citation type="submission" date="2019-05" db="EMBL/GenBank/DDBJ databases">
        <authorList>
            <person name="Hariharan J."/>
            <person name="Choudoir M.J."/>
            <person name="Diebold P."/>
            <person name="Panke-Buisse K."/>
            <person name="Buckley D.H."/>
        </authorList>
    </citation>
    <scope>NUCLEOTIDE SEQUENCE [LARGE SCALE GENOMIC DNA]</scope>
    <source>
        <strain evidence="1 2">SUN51</strain>
    </source>
</reference>
<proteinExistence type="predicted"/>
<keyword evidence="2" id="KW-1185">Reference proteome</keyword>
<name>A0A5B0AIR5_9ACTN</name>
<comment type="caution">
    <text evidence="1">The sequence shown here is derived from an EMBL/GenBank/DDBJ whole genome shotgun (WGS) entry which is preliminary data.</text>
</comment>
<accession>A0A5B0AIR5</accession>
<gene>
    <name evidence="1" type="ORF">FGF04_30775</name>
</gene>
<organism evidence="1 2">
    <name type="scientific">Streptomyces apricus</name>
    <dbReference type="NCBI Taxonomy" id="1828112"/>
    <lineage>
        <taxon>Bacteria</taxon>
        <taxon>Bacillati</taxon>
        <taxon>Actinomycetota</taxon>
        <taxon>Actinomycetes</taxon>
        <taxon>Kitasatosporales</taxon>
        <taxon>Streptomycetaceae</taxon>
        <taxon>Streptomyces</taxon>
    </lineage>
</organism>
<protein>
    <submittedName>
        <fullName evidence="1">Helix-turn-helix domain-containing protein</fullName>
    </submittedName>
</protein>
<feature type="non-terminal residue" evidence="1">
    <location>
        <position position="1"/>
    </location>
</feature>